<evidence type="ECO:0000256" key="5">
    <source>
        <dbReference type="ARBA" id="ARBA00022989"/>
    </source>
</evidence>
<name>A0A5C3LYQ8_9AGAR</name>
<feature type="transmembrane region" description="Helical" evidence="10">
    <location>
        <begin position="300"/>
        <end position="321"/>
    </location>
</feature>
<evidence type="ECO:0000256" key="4">
    <source>
        <dbReference type="ARBA" id="ARBA00022692"/>
    </source>
</evidence>
<evidence type="ECO:0000256" key="1">
    <source>
        <dbReference type="ARBA" id="ARBA00004141"/>
    </source>
</evidence>
<evidence type="ECO:0000256" key="3">
    <source>
        <dbReference type="ARBA" id="ARBA00022448"/>
    </source>
</evidence>
<dbReference type="AlphaFoldDB" id="A0A5C3LYQ8"/>
<reference evidence="12 13" key="1">
    <citation type="journal article" date="2019" name="Nat. Ecol. Evol.">
        <title>Megaphylogeny resolves global patterns of mushroom evolution.</title>
        <authorList>
            <person name="Varga T."/>
            <person name="Krizsan K."/>
            <person name="Foldi C."/>
            <person name="Dima B."/>
            <person name="Sanchez-Garcia M."/>
            <person name="Sanchez-Ramirez S."/>
            <person name="Szollosi G.J."/>
            <person name="Szarkandi J.G."/>
            <person name="Papp V."/>
            <person name="Albert L."/>
            <person name="Andreopoulos W."/>
            <person name="Angelini C."/>
            <person name="Antonin V."/>
            <person name="Barry K.W."/>
            <person name="Bougher N.L."/>
            <person name="Buchanan P."/>
            <person name="Buyck B."/>
            <person name="Bense V."/>
            <person name="Catcheside P."/>
            <person name="Chovatia M."/>
            <person name="Cooper J."/>
            <person name="Damon W."/>
            <person name="Desjardin D."/>
            <person name="Finy P."/>
            <person name="Geml J."/>
            <person name="Haridas S."/>
            <person name="Hughes K."/>
            <person name="Justo A."/>
            <person name="Karasinski D."/>
            <person name="Kautmanova I."/>
            <person name="Kiss B."/>
            <person name="Kocsube S."/>
            <person name="Kotiranta H."/>
            <person name="LaButti K.M."/>
            <person name="Lechner B.E."/>
            <person name="Liimatainen K."/>
            <person name="Lipzen A."/>
            <person name="Lukacs Z."/>
            <person name="Mihaltcheva S."/>
            <person name="Morgado L.N."/>
            <person name="Niskanen T."/>
            <person name="Noordeloos M.E."/>
            <person name="Ohm R.A."/>
            <person name="Ortiz-Santana B."/>
            <person name="Ovrebo C."/>
            <person name="Racz N."/>
            <person name="Riley R."/>
            <person name="Savchenko A."/>
            <person name="Shiryaev A."/>
            <person name="Soop K."/>
            <person name="Spirin V."/>
            <person name="Szebenyi C."/>
            <person name="Tomsovsky M."/>
            <person name="Tulloss R.E."/>
            <person name="Uehling J."/>
            <person name="Grigoriev I.V."/>
            <person name="Vagvolgyi C."/>
            <person name="Papp T."/>
            <person name="Martin F.M."/>
            <person name="Miettinen O."/>
            <person name="Hibbett D.S."/>
            <person name="Nagy L.G."/>
        </authorList>
    </citation>
    <scope>NUCLEOTIDE SEQUENCE [LARGE SCALE GENOMIC DNA]</scope>
    <source>
        <strain evidence="12 13">CBS 166.37</strain>
    </source>
</reference>
<dbReference type="GO" id="GO:0016020">
    <property type="term" value="C:membrane"/>
    <property type="evidence" value="ECO:0007669"/>
    <property type="project" value="UniProtKB-SubCell"/>
</dbReference>
<feature type="transmembrane region" description="Helical" evidence="10">
    <location>
        <begin position="110"/>
        <end position="129"/>
    </location>
</feature>
<evidence type="ECO:0000313" key="13">
    <source>
        <dbReference type="Proteomes" id="UP000308652"/>
    </source>
</evidence>
<feature type="transmembrane region" description="Helical" evidence="10">
    <location>
        <begin position="328"/>
        <end position="349"/>
    </location>
</feature>
<dbReference type="Pfam" id="PF00083">
    <property type="entry name" value="Sugar_tr"/>
    <property type="match status" value="1"/>
</dbReference>
<comment type="catalytic activity">
    <reaction evidence="7">
        <text>myo-inositol(out) + H(+)(out) = myo-inositol(in) + H(+)(in)</text>
        <dbReference type="Rhea" id="RHEA:60364"/>
        <dbReference type="ChEBI" id="CHEBI:15378"/>
        <dbReference type="ChEBI" id="CHEBI:17268"/>
    </reaction>
</comment>
<dbReference type="InterPro" id="IPR036259">
    <property type="entry name" value="MFS_trans_sf"/>
</dbReference>
<evidence type="ECO:0000256" key="2">
    <source>
        <dbReference type="ARBA" id="ARBA00010992"/>
    </source>
</evidence>
<feature type="transmembrane region" description="Helical" evidence="10">
    <location>
        <begin position="80"/>
        <end position="98"/>
    </location>
</feature>
<dbReference type="InterPro" id="IPR003663">
    <property type="entry name" value="Sugar/inositol_transpt"/>
</dbReference>
<evidence type="ECO:0000256" key="7">
    <source>
        <dbReference type="ARBA" id="ARBA00049119"/>
    </source>
</evidence>
<feature type="compositionally biased region" description="Basic and acidic residues" evidence="9">
    <location>
        <begin position="502"/>
        <end position="513"/>
    </location>
</feature>
<keyword evidence="4 10" id="KW-0812">Transmembrane</keyword>
<evidence type="ECO:0000256" key="6">
    <source>
        <dbReference type="ARBA" id="ARBA00023136"/>
    </source>
</evidence>
<proteinExistence type="inferred from homology"/>
<evidence type="ECO:0000256" key="8">
    <source>
        <dbReference type="RuleBase" id="RU003346"/>
    </source>
</evidence>
<accession>A0A5C3LYQ8</accession>
<organism evidence="12 13">
    <name type="scientific">Crucibulum laeve</name>
    <dbReference type="NCBI Taxonomy" id="68775"/>
    <lineage>
        <taxon>Eukaryota</taxon>
        <taxon>Fungi</taxon>
        <taxon>Dikarya</taxon>
        <taxon>Basidiomycota</taxon>
        <taxon>Agaricomycotina</taxon>
        <taxon>Agaricomycetes</taxon>
        <taxon>Agaricomycetidae</taxon>
        <taxon>Agaricales</taxon>
        <taxon>Agaricineae</taxon>
        <taxon>Nidulariaceae</taxon>
        <taxon>Crucibulum</taxon>
    </lineage>
</organism>
<comment type="similarity">
    <text evidence="2 8">Belongs to the major facilitator superfamily. Sugar transporter (TC 2.A.1.1) family.</text>
</comment>
<dbReference type="EMBL" id="ML213607">
    <property type="protein sequence ID" value="TFK37543.1"/>
    <property type="molecule type" value="Genomic_DNA"/>
</dbReference>
<evidence type="ECO:0000256" key="9">
    <source>
        <dbReference type="SAM" id="MobiDB-lite"/>
    </source>
</evidence>
<feature type="region of interest" description="Disordered" evidence="9">
    <location>
        <begin position="491"/>
        <end position="513"/>
    </location>
</feature>
<evidence type="ECO:0000313" key="12">
    <source>
        <dbReference type="EMBL" id="TFK37543.1"/>
    </source>
</evidence>
<feature type="domain" description="Major facilitator superfamily (MFS) profile" evidence="11">
    <location>
        <begin position="10"/>
        <end position="455"/>
    </location>
</feature>
<sequence>MAMGINAGYLHVSLSFSVPSFGYDAAVGAVVTLPAFRRDFHITPSSMASISSNIVSLLFGGAWFGSIIFAWLSRRIGRRYSLMGGIFIFLIGGIIQTACDGHLGQFYAGRFIAGLGVGAVSQISPTFVAECAPREQRGRAVAMLEMNLARGFLSYWITYAMSMHVSNASSSQWRIPIAMQIVLGGIAFLFTIPIKESPRWLIRTGKETEGLISLAYLRAAPTGNKEVLQEFAEIKAQLRDEDEAAKGFSPRELLLPYNLRRIIIAIFMGFWASWTAHTALMFYAPIIFQQIGFSATTTSLLASGVFVTMKVVLTVIAIAYTVHRYGRISALVVGATITGIIFFILAAIMATHPPELDGRLSAASKAMMALIYLHVIVYSLTMGPLPWVYVSEIFPLRIRELGQMSYSISVWTATFSLTKASPLMFRSIGWKTWIIFATINVGGSVVCWLLCPETKGLSLEEIDILFGSVSNAKRAANIEHILQAEGADKVTRSLSSTSSEDGSGKDSEKLSIV</sequence>
<comment type="subcellular location">
    <subcellularLocation>
        <location evidence="1">Membrane</location>
        <topology evidence="1">Multi-pass membrane protein</topology>
    </subcellularLocation>
</comment>
<dbReference type="InterPro" id="IPR050360">
    <property type="entry name" value="MFS_Sugar_Transporters"/>
</dbReference>
<dbReference type="InterPro" id="IPR005828">
    <property type="entry name" value="MFS_sugar_transport-like"/>
</dbReference>
<dbReference type="STRING" id="68775.A0A5C3LYQ8"/>
<dbReference type="SUPFAM" id="SSF103473">
    <property type="entry name" value="MFS general substrate transporter"/>
    <property type="match status" value="1"/>
</dbReference>
<dbReference type="PRINTS" id="PR00171">
    <property type="entry name" value="SUGRTRNSPORT"/>
</dbReference>
<evidence type="ECO:0000256" key="10">
    <source>
        <dbReference type="SAM" id="Phobius"/>
    </source>
</evidence>
<dbReference type="GO" id="GO:0005351">
    <property type="term" value="F:carbohydrate:proton symporter activity"/>
    <property type="evidence" value="ECO:0007669"/>
    <property type="project" value="TreeGrafter"/>
</dbReference>
<dbReference type="NCBIfam" id="TIGR00879">
    <property type="entry name" value="SP"/>
    <property type="match status" value="1"/>
</dbReference>
<dbReference type="PANTHER" id="PTHR48022:SF23">
    <property type="entry name" value="MAJOR FACILITATOR SUPERFAMILY (MFS) PROFILE DOMAIN-CONTAINING PROTEIN"/>
    <property type="match status" value="1"/>
</dbReference>
<feature type="transmembrane region" description="Helical" evidence="10">
    <location>
        <begin position="54"/>
        <end position="73"/>
    </location>
</feature>
<protein>
    <submittedName>
        <fullName evidence="12">General substrate transporter</fullName>
    </submittedName>
</protein>
<dbReference type="PROSITE" id="PS00217">
    <property type="entry name" value="SUGAR_TRANSPORT_2"/>
    <property type="match status" value="1"/>
</dbReference>
<keyword evidence="5 10" id="KW-1133">Transmembrane helix</keyword>
<feature type="transmembrane region" description="Helical" evidence="10">
    <location>
        <begin position="369"/>
        <end position="389"/>
    </location>
</feature>
<dbReference type="PANTHER" id="PTHR48022">
    <property type="entry name" value="PLASTIDIC GLUCOSE TRANSPORTER 4"/>
    <property type="match status" value="1"/>
</dbReference>
<feature type="transmembrane region" description="Helical" evidence="10">
    <location>
        <begin position="173"/>
        <end position="194"/>
    </location>
</feature>
<dbReference type="Gene3D" id="1.20.1250.20">
    <property type="entry name" value="MFS general substrate transporter like domains"/>
    <property type="match status" value="1"/>
</dbReference>
<gene>
    <name evidence="12" type="ORF">BDQ12DRAFT_736077</name>
</gene>
<dbReference type="Proteomes" id="UP000308652">
    <property type="component" value="Unassembled WGS sequence"/>
</dbReference>
<keyword evidence="13" id="KW-1185">Reference proteome</keyword>
<feature type="transmembrane region" description="Helical" evidence="10">
    <location>
        <begin position="141"/>
        <end position="161"/>
    </location>
</feature>
<dbReference type="InterPro" id="IPR005829">
    <property type="entry name" value="Sugar_transporter_CS"/>
</dbReference>
<feature type="transmembrane region" description="Helical" evidence="10">
    <location>
        <begin position="262"/>
        <end position="288"/>
    </location>
</feature>
<dbReference type="OrthoDB" id="6612291at2759"/>
<dbReference type="InterPro" id="IPR020846">
    <property type="entry name" value="MFS_dom"/>
</dbReference>
<keyword evidence="3 8" id="KW-0813">Transport</keyword>
<dbReference type="PROSITE" id="PS50850">
    <property type="entry name" value="MFS"/>
    <property type="match status" value="1"/>
</dbReference>
<evidence type="ECO:0000259" key="11">
    <source>
        <dbReference type="PROSITE" id="PS50850"/>
    </source>
</evidence>
<keyword evidence="6 10" id="KW-0472">Membrane</keyword>